<evidence type="ECO:0000313" key="1">
    <source>
        <dbReference type="EMBL" id="MDQ7251648.1"/>
    </source>
</evidence>
<name>A0ABU0YXK6_9PROT</name>
<gene>
    <name evidence="1" type="ORF">Q8A70_28430</name>
</gene>
<organism evidence="1 2">
    <name type="scientific">Dongia sedimenti</name>
    <dbReference type="NCBI Taxonomy" id="3064282"/>
    <lineage>
        <taxon>Bacteria</taxon>
        <taxon>Pseudomonadati</taxon>
        <taxon>Pseudomonadota</taxon>
        <taxon>Alphaproteobacteria</taxon>
        <taxon>Rhodospirillales</taxon>
        <taxon>Dongiaceae</taxon>
        <taxon>Dongia</taxon>
    </lineage>
</organism>
<evidence type="ECO:0000313" key="2">
    <source>
        <dbReference type="Proteomes" id="UP001230156"/>
    </source>
</evidence>
<dbReference type="EMBL" id="JAUYVI010000015">
    <property type="protein sequence ID" value="MDQ7251648.1"/>
    <property type="molecule type" value="Genomic_DNA"/>
</dbReference>
<protein>
    <recommendedName>
        <fullName evidence="3">Phage tail tape measure protein</fullName>
    </recommendedName>
</protein>
<evidence type="ECO:0008006" key="3">
    <source>
        <dbReference type="Google" id="ProtNLM"/>
    </source>
</evidence>
<reference evidence="2" key="1">
    <citation type="submission" date="2023-08" db="EMBL/GenBank/DDBJ databases">
        <title>Rhodospirillaceae gen. nov., a novel taxon isolated from the Yangtze River Yuezi River estuary sludge.</title>
        <authorList>
            <person name="Ruan L."/>
        </authorList>
    </citation>
    <scope>NUCLEOTIDE SEQUENCE [LARGE SCALE GENOMIC DNA]</scope>
    <source>
        <strain evidence="2">R-7</strain>
    </source>
</reference>
<dbReference type="Proteomes" id="UP001230156">
    <property type="component" value="Unassembled WGS sequence"/>
</dbReference>
<proteinExistence type="predicted"/>
<keyword evidence="2" id="KW-1185">Reference proteome</keyword>
<sequence>MSLFSAISTAIGAGASIYGAVSSSKANSKAAKNLAKAEREKVALQREIYGDMQEQSAPAVSYFRSAIARTDGLTPQQEADREDLRRQTLNDLSRTSLWGSGRGVTAALKRINSDYTLGAQEQNRQEKNQAAGQLAGGYFTAGDALARGEGDAITSTAQAKADAGLANSGLRGQAIGDIAGLIQSEIKGRDSAYADDLGKIRKAFGLRDTEPAI</sequence>
<accession>A0ABU0YXK6</accession>
<dbReference type="RefSeq" id="WP_379962211.1">
    <property type="nucleotide sequence ID" value="NZ_JAUYVI010000015.1"/>
</dbReference>
<comment type="caution">
    <text evidence="1">The sequence shown here is derived from an EMBL/GenBank/DDBJ whole genome shotgun (WGS) entry which is preliminary data.</text>
</comment>